<dbReference type="Pfam" id="PF00395">
    <property type="entry name" value="SLH"/>
    <property type="match status" value="3"/>
</dbReference>
<evidence type="ECO:0000313" key="4">
    <source>
        <dbReference type="EMBL" id="WVX81125.1"/>
    </source>
</evidence>
<feature type="domain" description="SLH" evidence="3">
    <location>
        <begin position="157"/>
        <end position="219"/>
    </location>
</feature>
<name>A0ABZ2CGR1_9BACI</name>
<dbReference type="PANTHER" id="PTHR43308">
    <property type="entry name" value="OUTER MEMBRANE PROTEIN ALPHA-RELATED"/>
    <property type="match status" value="1"/>
</dbReference>
<evidence type="ECO:0000256" key="2">
    <source>
        <dbReference type="SAM" id="SignalP"/>
    </source>
</evidence>
<keyword evidence="5" id="KW-1185">Reference proteome</keyword>
<dbReference type="InterPro" id="IPR001119">
    <property type="entry name" value="SLH_dom"/>
</dbReference>
<evidence type="ECO:0000313" key="5">
    <source>
        <dbReference type="Proteomes" id="UP001357223"/>
    </source>
</evidence>
<dbReference type="PROSITE" id="PS51272">
    <property type="entry name" value="SLH"/>
    <property type="match status" value="3"/>
</dbReference>
<accession>A0ABZ2CGR1</accession>
<protein>
    <submittedName>
        <fullName evidence="4">S-layer homology domain-containing protein</fullName>
    </submittedName>
</protein>
<feature type="chain" id="PRO_5046252670" evidence="2">
    <location>
        <begin position="24"/>
        <end position="358"/>
    </location>
</feature>
<reference evidence="4 5" key="1">
    <citation type="submission" date="2023-10" db="EMBL/GenBank/DDBJ databases">
        <title>Niallia locisalis sp.nov. isolated from a salt pond sample.</title>
        <authorList>
            <person name="Li X.-J."/>
            <person name="Dong L."/>
        </authorList>
    </citation>
    <scope>NUCLEOTIDE SEQUENCE [LARGE SCALE GENOMIC DNA]</scope>
    <source>
        <strain evidence="4 5">DSM 29761</strain>
    </source>
</reference>
<feature type="signal peptide" evidence="2">
    <location>
        <begin position="1"/>
        <end position="23"/>
    </location>
</feature>
<dbReference type="PANTHER" id="PTHR43308:SF5">
    <property type="entry name" value="S-LAYER PROTEIN _ PEPTIDOGLYCAN ENDO-BETA-N-ACETYLGLUCOSAMINIDASE"/>
    <property type="match status" value="1"/>
</dbReference>
<gene>
    <name evidence="4" type="ORF">R4Z09_28615</name>
</gene>
<feature type="domain" description="SLH" evidence="3">
    <location>
        <begin position="31"/>
        <end position="94"/>
    </location>
</feature>
<evidence type="ECO:0000259" key="3">
    <source>
        <dbReference type="PROSITE" id="PS51272"/>
    </source>
</evidence>
<dbReference type="Proteomes" id="UP001357223">
    <property type="component" value="Chromosome"/>
</dbReference>
<keyword evidence="1 2" id="KW-0732">Signal</keyword>
<sequence>MKAVKILLLVLLFVFIPLQSAFAAGTKTLDSYIPMDEVFYDHWANEEMTDLINADIIDGYVDDENNMYVKPNDSITRAQFVKIIVSALGLTSDGPGTTFSDVKQNHWYTDSIRIASDLGIISGNNGQFYPNNNITRAEITKIIVKSFEKTVDFQNTNSKAFTDVDSKNWAYEYISKASSANIVNGNGSQFNPTKNATRAEAMVMIHRALQKEQSALPNDADLTAFLTDHITRENALAETNSFAELAALYNEHGTGYYLVEGLLTTEWLSPQEEGMEYTVQIDDENLNLNVLQKSNRFATVEATGMIMSIVIKSPDFNMDARENMDGIYNLKKDPISGEWKIYNYLPSFDEEEFLAENL</sequence>
<evidence type="ECO:0000256" key="1">
    <source>
        <dbReference type="ARBA" id="ARBA00022729"/>
    </source>
</evidence>
<organism evidence="4 5">
    <name type="scientific">Niallia oryzisoli</name>
    <dbReference type="NCBI Taxonomy" id="1737571"/>
    <lineage>
        <taxon>Bacteria</taxon>
        <taxon>Bacillati</taxon>
        <taxon>Bacillota</taxon>
        <taxon>Bacilli</taxon>
        <taxon>Bacillales</taxon>
        <taxon>Bacillaceae</taxon>
        <taxon>Niallia</taxon>
    </lineage>
</organism>
<dbReference type="InterPro" id="IPR051465">
    <property type="entry name" value="Cell_Envelope_Struct_Comp"/>
</dbReference>
<proteinExistence type="predicted"/>
<dbReference type="RefSeq" id="WP_338450055.1">
    <property type="nucleotide sequence ID" value="NZ_CP137640.1"/>
</dbReference>
<feature type="domain" description="SLH" evidence="3">
    <location>
        <begin position="95"/>
        <end position="156"/>
    </location>
</feature>
<dbReference type="EMBL" id="CP137640">
    <property type="protein sequence ID" value="WVX81125.1"/>
    <property type="molecule type" value="Genomic_DNA"/>
</dbReference>